<comment type="caution">
    <text evidence="2">The sequence shown here is derived from an EMBL/GenBank/DDBJ whole genome shotgun (WGS) entry which is preliminary data.</text>
</comment>
<keyword evidence="3" id="KW-1185">Reference proteome</keyword>
<dbReference type="EMBL" id="CAWUFR010000236">
    <property type="protein sequence ID" value="CAK6973695.1"/>
    <property type="molecule type" value="Genomic_DNA"/>
</dbReference>
<feature type="coiled-coil region" evidence="1">
    <location>
        <begin position="142"/>
        <end position="237"/>
    </location>
</feature>
<sequence length="262" mass="29974">MFVNCSSGTQCSLTKAVEDVTHHGHAQTEALKEKEKTLSSLQVSLSDVEKKAEEAEQELRSKVRGLHIVEGEVEHLELQTRLLHDRCASTSTDNSELQVHISEEEESACKALEGFSTYRNKIKSHRAAVSHAESQTEAHKDLEVKRKLVRMLTQTKEELKKDLENPNGNTVQMAKREIDALKDEIAAVRTTVAERRERLGKEIDIQTQIKKDIEIQNRRYEAIIKRLRCQLSKAQAVHRQMSGDIYHMERQIAKLKQQRESS</sequence>
<protein>
    <submittedName>
        <fullName evidence="2">Coiled-coil domain-containing protein 122-like</fullName>
    </submittedName>
</protein>
<organism evidence="2 3">
    <name type="scientific">Scomber scombrus</name>
    <name type="common">Atlantic mackerel</name>
    <name type="synonym">Scomber vernalis</name>
    <dbReference type="NCBI Taxonomy" id="13677"/>
    <lineage>
        <taxon>Eukaryota</taxon>
        <taxon>Metazoa</taxon>
        <taxon>Chordata</taxon>
        <taxon>Craniata</taxon>
        <taxon>Vertebrata</taxon>
        <taxon>Euteleostomi</taxon>
        <taxon>Actinopterygii</taxon>
        <taxon>Neopterygii</taxon>
        <taxon>Teleostei</taxon>
        <taxon>Neoteleostei</taxon>
        <taxon>Acanthomorphata</taxon>
        <taxon>Pelagiaria</taxon>
        <taxon>Scombriformes</taxon>
        <taxon>Scombridae</taxon>
        <taxon>Scomber</taxon>
    </lineage>
</organism>
<name>A0AAV1PQP2_SCOSC</name>
<evidence type="ECO:0000313" key="2">
    <source>
        <dbReference type="EMBL" id="CAK6973695.1"/>
    </source>
</evidence>
<evidence type="ECO:0000256" key="1">
    <source>
        <dbReference type="SAM" id="Coils"/>
    </source>
</evidence>
<evidence type="ECO:0000313" key="3">
    <source>
        <dbReference type="Proteomes" id="UP001314229"/>
    </source>
</evidence>
<proteinExistence type="predicted"/>
<dbReference type="Proteomes" id="UP001314229">
    <property type="component" value="Unassembled WGS sequence"/>
</dbReference>
<keyword evidence="1" id="KW-0175">Coiled coil</keyword>
<feature type="coiled-coil region" evidence="1">
    <location>
        <begin position="31"/>
        <end position="65"/>
    </location>
</feature>
<reference evidence="2 3" key="1">
    <citation type="submission" date="2024-01" db="EMBL/GenBank/DDBJ databases">
        <authorList>
            <person name="Alioto T."/>
            <person name="Alioto T."/>
            <person name="Gomez Garrido J."/>
        </authorList>
    </citation>
    <scope>NUCLEOTIDE SEQUENCE [LARGE SCALE GENOMIC DNA]</scope>
</reference>
<dbReference type="AlphaFoldDB" id="A0AAV1PQP2"/>
<accession>A0AAV1PQP2</accession>
<gene>
    <name evidence="2" type="ORF">FSCOSCO3_A011425</name>
</gene>